<keyword evidence="1 7" id="KW-0645">Protease</keyword>
<keyword evidence="11" id="KW-1185">Reference proteome</keyword>
<name>A0ABU3QYT9_9GAMM</name>
<gene>
    <name evidence="7 10" type="primary">pepQ</name>
    <name evidence="10" type="ORF">RT723_04185</name>
</gene>
<reference evidence="10 11" key="1">
    <citation type="submission" date="2023-10" db="EMBL/GenBank/DDBJ databases">
        <title>Psychrosphaera aquimaarina strain SW33 isolated from seawater.</title>
        <authorList>
            <person name="Bayburt H."/>
            <person name="Kim J.M."/>
            <person name="Choi B.J."/>
            <person name="Jeon C.O."/>
        </authorList>
    </citation>
    <scope>NUCLEOTIDE SEQUENCE [LARGE SCALE GENOMIC DNA]</scope>
    <source>
        <strain evidence="10 11">KCTC 52743</strain>
    </source>
</reference>
<dbReference type="NCBIfam" id="NF010133">
    <property type="entry name" value="PRK13607.1"/>
    <property type="match status" value="1"/>
</dbReference>
<proteinExistence type="inferred from homology"/>
<comment type="function">
    <text evidence="7">Splits dipeptides with a prolyl residue in the C-terminal position.</text>
</comment>
<comment type="catalytic activity">
    <reaction evidence="7">
        <text>Xaa-L-Pro dipeptide + H2O = an L-alpha-amino acid + L-proline</text>
        <dbReference type="Rhea" id="RHEA:76407"/>
        <dbReference type="ChEBI" id="CHEBI:15377"/>
        <dbReference type="ChEBI" id="CHEBI:59869"/>
        <dbReference type="ChEBI" id="CHEBI:60039"/>
        <dbReference type="ChEBI" id="CHEBI:195196"/>
        <dbReference type="EC" id="3.4.13.9"/>
    </reaction>
</comment>
<dbReference type="InterPro" id="IPR048819">
    <property type="entry name" value="PepQ_N"/>
</dbReference>
<dbReference type="InterPro" id="IPR000994">
    <property type="entry name" value="Pept_M24"/>
</dbReference>
<dbReference type="SUPFAM" id="SSF55920">
    <property type="entry name" value="Creatinase/aminopeptidase"/>
    <property type="match status" value="1"/>
</dbReference>
<evidence type="ECO:0000313" key="10">
    <source>
        <dbReference type="EMBL" id="MDU0112208.1"/>
    </source>
</evidence>
<dbReference type="Gene3D" id="3.40.350.10">
    <property type="entry name" value="Creatinase/prolidase N-terminal domain"/>
    <property type="match status" value="1"/>
</dbReference>
<dbReference type="HAMAP" id="MF_01279">
    <property type="entry name" value="X_Pro_dipeptid"/>
    <property type="match status" value="1"/>
</dbReference>
<comment type="cofactor">
    <cofactor evidence="7">
        <name>Mn(2+)</name>
        <dbReference type="ChEBI" id="CHEBI:29035"/>
    </cofactor>
    <text evidence="7">Binds 2 manganese ions per subunit.</text>
</comment>
<evidence type="ECO:0000256" key="7">
    <source>
        <dbReference type="HAMAP-Rule" id="MF_01279"/>
    </source>
</evidence>
<feature type="binding site" evidence="7">
    <location>
        <position position="423"/>
    </location>
    <ligand>
        <name>Mn(2+)</name>
        <dbReference type="ChEBI" id="CHEBI:29035"/>
        <label>1</label>
    </ligand>
</feature>
<dbReference type="InterPro" id="IPR001131">
    <property type="entry name" value="Peptidase_M24B_aminopep-P_CS"/>
</dbReference>
<feature type="binding site" evidence="7">
    <location>
        <position position="258"/>
    </location>
    <ligand>
        <name>Mn(2+)</name>
        <dbReference type="ChEBI" id="CHEBI:29035"/>
        <label>1</label>
    </ligand>
</feature>
<dbReference type="CDD" id="cd01087">
    <property type="entry name" value="Prolidase"/>
    <property type="match status" value="1"/>
</dbReference>
<dbReference type="EMBL" id="JAWCUA010000003">
    <property type="protein sequence ID" value="MDU0112208.1"/>
    <property type="molecule type" value="Genomic_DNA"/>
</dbReference>
<dbReference type="EC" id="3.4.13.9" evidence="7"/>
<evidence type="ECO:0000313" key="11">
    <source>
        <dbReference type="Proteomes" id="UP001257914"/>
    </source>
</evidence>
<organism evidence="10 11">
    <name type="scientific">Psychrosphaera aquimarina</name>
    <dbReference type="NCBI Taxonomy" id="2044854"/>
    <lineage>
        <taxon>Bacteria</taxon>
        <taxon>Pseudomonadati</taxon>
        <taxon>Pseudomonadota</taxon>
        <taxon>Gammaproteobacteria</taxon>
        <taxon>Alteromonadales</taxon>
        <taxon>Pseudoalteromonadaceae</taxon>
        <taxon>Psychrosphaera</taxon>
    </lineage>
</organism>
<dbReference type="RefSeq" id="WP_315945987.1">
    <property type="nucleotide sequence ID" value="NZ_JAWCUA010000003.1"/>
</dbReference>
<feature type="binding site" evidence="7">
    <location>
        <position position="339"/>
    </location>
    <ligand>
        <name>Mn(2+)</name>
        <dbReference type="ChEBI" id="CHEBI:29035"/>
        <label>1</label>
    </ligand>
</feature>
<evidence type="ECO:0000256" key="2">
    <source>
        <dbReference type="ARBA" id="ARBA00022723"/>
    </source>
</evidence>
<feature type="domain" description="Xaa-Pro dipeptidase N-terminal" evidence="9">
    <location>
        <begin position="10"/>
        <end position="158"/>
    </location>
</feature>
<dbReference type="InterPro" id="IPR022846">
    <property type="entry name" value="X_Pro_dipept"/>
</dbReference>
<keyword evidence="5 7" id="KW-0482">Metalloprotease</keyword>
<evidence type="ECO:0000256" key="1">
    <source>
        <dbReference type="ARBA" id="ARBA00022670"/>
    </source>
</evidence>
<dbReference type="Gene3D" id="3.90.230.10">
    <property type="entry name" value="Creatinase/methionine aminopeptidase superfamily"/>
    <property type="match status" value="1"/>
</dbReference>
<dbReference type="PANTHER" id="PTHR43226">
    <property type="entry name" value="XAA-PRO AMINOPEPTIDASE 3"/>
    <property type="match status" value="1"/>
</dbReference>
<evidence type="ECO:0000259" key="9">
    <source>
        <dbReference type="Pfam" id="PF21216"/>
    </source>
</evidence>
<feature type="binding site" evidence="7">
    <location>
        <position position="258"/>
    </location>
    <ligand>
        <name>Mn(2+)</name>
        <dbReference type="ChEBI" id="CHEBI:29035"/>
        <label>2</label>
    </ligand>
</feature>
<sequence>MSLLSSLSSTFPEHIKRLQKLAQQTLLNERLDAFVIHSGQPIRQFLDDMDYPFKVNPQFKAWLPIVDNPHCWLIVDGKNKPKLIFYRPVDFWHKVPDEPTEYWTEQVEIVYLKSPADVGQLLPYDRSNMAYLGQSVDVAKALNFGHINPDSLVSFLHYQRAYKSDYEKHCLREANRLAVLGHNAAKEAFYAGESEYGIQMAYLDACQHLESETPYGNIVALNENASILHYTHFLRNKPTSPKSFLIDAGASFNGYAADITRTYAFDKTNEFAELIKSVDQITTDMGAALKPGGSYVDLHVQTHALIANTLEQFNIIKVPAAQALESGLVRTFFPHGLGHHLGLQVHDVGGFMGDDRGTHVASPKDHPFLRTTRHIEADMVFTIEPGLYFIDTLLAELKGTNLESMVNWDKVAEFKPFGGIRIEDNIIVHTERNENMTRELDLK</sequence>
<evidence type="ECO:0000256" key="5">
    <source>
        <dbReference type="ARBA" id="ARBA00023049"/>
    </source>
</evidence>
<keyword evidence="4 7" id="KW-0224">Dipeptidase</keyword>
<feature type="binding site" evidence="7">
    <location>
        <position position="247"/>
    </location>
    <ligand>
        <name>Mn(2+)</name>
        <dbReference type="ChEBI" id="CHEBI:29035"/>
        <label>2</label>
    </ligand>
</feature>
<evidence type="ECO:0000256" key="3">
    <source>
        <dbReference type="ARBA" id="ARBA00022801"/>
    </source>
</evidence>
<evidence type="ECO:0000259" key="8">
    <source>
        <dbReference type="Pfam" id="PF00557"/>
    </source>
</evidence>
<keyword evidence="6 7" id="KW-0464">Manganese</keyword>
<dbReference type="Proteomes" id="UP001257914">
    <property type="component" value="Unassembled WGS sequence"/>
</dbReference>
<dbReference type="GO" id="GO:0102009">
    <property type="term" value="F:proline dipeptidase activity"/>
    <property type="evidence" value="ECO:0007669"/>
    <property type="project" value="UniProtKB-EC"/>
</dbReference>
<dbReference type="PROSITE" id="PS00491">
    <property type="entry name" value="PROLINE_PEPTIDASE"/>
    <property type="match status" value="1"/>
</dbReference>
<comment type="caution">
    <text evidence="10">The sequence shown here is derived from an EMBL/GenBank/DDBJ whole genome shotgun (WGS) entry which is preliminary data.</text>
</comment>
<dbReference type="InterPro" id="IPR029149">
    <property type="entry name" value="Creatin/AminoP/Spt16_N"/>
</dbReference>
<evidence type="ECO:0000256" key="6">
    <source>
        <dbReference type="ARBA" id="ARBA00023211"/>
    </source>
</evidence>
<feature type="binding site" evidence="7">
    <location>
        <position position="384"/>
    </location>
    <ligand>
        <name>Mn(2+)</name>
        <dbReference type="ChEBI" id="CHEBI:29035"/>
        <label>1</label>
    </ligand>
</feature>
<dbReference type="Pfam" id="PF21216">
    <property type="entry name" value="PepQ_N"/>
    <property type="match status" value="1"/>
</dbReference>
<accession>A0ABU3QYT9</accession>
<feature type="binding site" evidence="7">
    <location>
        <position position="423"/>
    </location>
    <ligand>
        <name>Mn(2+)</name>
        <dbReference type="ChEBI" id="CHEBI:29035"/>
        <label>2</label>
    </ligand>
</feature>
<dbReference type="PANTHER" id="PTHR43226:SF8">
    <property type="entry name" value="XAA-PRO DIPEPTIDASE"/>
    <property type="match status" value="1"/>
</dbReference>
<keyword evidence="3 7" id="KW-0378">Hydrolase</keyword>
<dbReference type="InterPro" id="IPR052433">
    <property type="entry name" value="X-Pro_dipept-like"/>
</dbReference>
<keyword evidence="2 7" id="KW-0479">Metal-binding</keyword>
<dbReference type="InterPro" id="IPR036005">
    <property type="entry name" value="Creatinase/aminopeptidase-like"/>
</dbReference>
<evidence type="ECO:0000256" key="4">
    <source>
        <dbReference type="ARBA" id="ARBA00022997"/>
    </source>
</evidence>
<protein>
    <recommendedName>
        <fullName evidence="7">Xaa-Pro dipeptidase</fullName>
        <shortName evidence="7">X-Pro dipeptidase</shortName>
        <ecNumber evidence="7">3.4.13.9</ecNumber>
    </recommendedName>
    <alternativeName>
        <fullName evidence="7">Imidodipeptidase</fullName>
    </alternativeName>
    <alternativeName>
        <fullName evidence="7">Proline dipeptidase</fullName>
        <shortName evidence="7">Prolidase</shortName>
    </alternativeName>
</protein>
<dbReference type="Pfam" id="PF00557">
    <property type="entry name" value="Peptidase_M24"/>
    <property type="match status" value="1"/>
</dbReference>
<comment type="similarity">
    <text evidence="7">Belongs to the peptidase M24B family. Bacterial-type prolidase subfamily.</text>
</comment>
<feature type="domain" description="Peptidase M24" evidence="8">
    <location>
        <begin position="170"/>
        <end position="429"/>
    </location>
</feature>